<dbReference type="EMBL" id="KE145361">
    <property type="protein sequence ID" value="EPE31501.1"/>
    <property type="molecule type" value="Genomic_DNA"/>
</dbReference>
<feature type="region of interest" description="Disordered" evidence="1">
    <location>
        <begin position="402"/>
        <end position="426"/>
    </location>
</feature>
<dbReference type="Gene3D" id="1.20.120.1020">
    <property type="entry name" value="Prion-inhibition and propagation, HeLo domain"/>
    <property type="match status" value="1"/>
</dbReference>
<dbReference type="InterPro" id="IPR029498">
    <property type="entry name" value="HeLo_dom"/>
</dbReference>
<dbReference type="GO" id="GO:0005934">
    <property type="term" value="C:cellular bud tip"/>
    <property type="evidence" value="ECO:0007669"/>
    <property type="project" value="TreeGrafter"/>
</dbReference>
<name>S3DHI6_GLAL2</name>
<dbReference type="OrthoDB" id="445896at2759"/>
<evidence type="ECO:0000313" key="4">
    <source>
        <dbReference type="Proteomes" id="UP000016922"/>
    </source>
</evidence>
<dbReference type="GO" id="GO:0005935">
    <property type="term" value="C:cellular bud neck"/>
    <property type="evidence" value="ECO:0007669"/>
    <property type="project" value="TreeGrafter"/>
</dbReference>
<dbReference type="SMART" id="SM00555">
    <property type="entry name" value="GIT"/>
    <property type="match status" value="2"/>
</dbReference>
<reference evidence="3 4" key="1">
    <citation type="journal article" date="2013" name="BMC Genomics">
        <title>Genomics-driven discovery of the pneumocandin biosynthetic gene cluster in the fungus Glarea lozoyensis.</title>
        <authorList>
            <person name="Chen L."/>
            <person name="Yue Q."/>
            <person name="Zhang X."/>
            <person name="Xiang M."/>
            <person name="Wang C."/>
            <person name="Li S."/>
            <person name="Che Y."/>
            <person name="Ortiz-Lopez F.J."/>
            <person name="Bills G.F."/>
            <person name="Liu X."/>
            <person name="An Z."/>
        </authorList>
    </citation>
    <scope>NUCLEOTIDE SEQUENCE [LARGE SCALE GENOMIC DNA]</scope>
    <source>
        <strain evidence="4">ATCC 20868 / MF5171</strain>
    </source>
</reference>
<accession>S3DHI6</accession>
<dbReference type="InterPro" id="IPR038305">
    <property type="entry name" value="HeLo_sf"/>
</dbReference>
<dbReference type="PANTHER" id="PTHR21601:SF0">
    <property type="entry name" value="PROTEIN SPA2-RELATED"/>
    <property type="match status" value="1"/>
</dbReference>
<dbReference type="STRING" id="1116229.S3DHI6"/>
<dbReference type="SMART" id="SM00314">
    <property type="entry name" value="RA"/>
    <property type="match status" value="1"/>
</dbReference>
<dbReference type="Pfam" id="PF08518">
    <property type="entry name" value="GIT_SHD"/>
    <property type="match status" value="2"/>
</dbReference>
<dbReference type="Pfam" id="PF00788">
    <property type="entry name" value="RA"/>
    <property type="match status" value="1"/>
</dbReference>
<dbReference type="GO" id="GO:0043332">
    <property type="term" value="C:mating projection tip"/>
    <property type="evidence" value="ECO:0007669"/>
    <property type="project" value="TreeGrafter"/>
</dbReference>
<protein>
    <submittedName>
        <fullName evidence="3">Ubiquitin-like protein</fullName>
    </submittedName>
</protein>
<gene>
    <name evidence="3" type="ORF">GLAREA_12257</name>
</gene>
<dbReference type="OMA" id="AYTERQE"/>
<dbReference type="GO" id="GO:1902716">
    <property type="term" value="C:cell cortex of growing cell tip"/>
    <property type="evidence" value="ECO:0007669"/>
    <property type="project" value="TreeGrafter"/>
</dbReference>
<dbReference type="InterPro" id="IPR013724">
    <property type="entry name" value="GIT_SHD"/>
</dbReference>
<dbReference type="PANTHER" id="PTHR21601">
    <property type="entry name" value="SPA2 PROTEIN"/>
    <property type="match status" value="1"/>
</dbReference>
<feature type="domain" description="Ras-associating" evidence="2">
    <location>
        <begin position="431"/>
        <end position="504"/>
    </location>
</feature>
<dbReference type="KEGG" id="glz:GLAREA_12257"/>
<feature type="compositionally biased region" description="Low complexity" evidence="1">
    <location>
        <begin position="402"/>
        <end position="416"/>
    </location>
</feature>
<dbReference type="Proteomes" id="UP000016922">
    <property type="component" value="Unassembled WGS sequence"/>
</dbReference>
<dbReference type="SUPFAM" id="SSF54236">
    <property type="entry name" value="Ubiquitin-like"/>
    <property type="match status" value="1"/>
</dbReference>
<dbReference type="GO" id="GO:0036267">
    <property type="term" value="P:invasive filamentous growth"/>
    <property type="evidence" value="ECO:0007669"/>
    <property type="project" value="TreeGrafter"/>
</dbReference>
<evidence type="ECO:0000256" key="1">
    <source>
        <dbReference type="SAM" id="MobiDB-lite"/>
    </source>
</evidence>
<keyword evidence="4" id="KW-1185">Reference proteome</keyword>
<sequence>MATFVSSFLAAANGLKSILTTQDFGSDYELLCTELSLQSLRFRLWGESVGIHVDFPERTQAHTFTRAEIQGTITQAVNSVIHLLADVEALRHRYDLKSTRISTFGGSRKSSITQREAGLTATDYQPSGVTLLRERMEENQQQKSFLSLAKWTRTDAKKFEEKIARLKSLIDSMESISKVAELTSAITSPILPNYTPTTLEEGPPAYTERQERPVIAERSGSSDWPLPSPRLMEVQSRSPRSRRPRLTSIYSSQSSDIVKHHTAFVTYVAGIDGTSDREASPRARDKLQRLSSVQFSELSSDIYDEVVRRQEYNAYVYHDIRQEPRLEMVADTLPEKSDYHPKRNAARQRLATLRTQRFRDLVNDMLVEIERRSSLPPPPTSGISYQSLSALSSPNILSPVSTTGFSAASTPATTPSNSPPTTPELPSVEVFKSFRVSPNSTTNQVLPEALRKYHIKARWQDYQLWIMYGDQERCLGPEERPLSIFRELERDGKKPMFMLKSHKKQTTGASSAKNEGFTK</sequence>
<dbReference type="GO" id="GO:0005078">
    <property type="term" value="F:MAP-kinase scaffold activity"/>
    <property type="evidence" value="ECO:0007669"/>
    <property type="project" value="TreeGrafter"/>
</dbReference>
<evidence type="ECO:0000313" key="3">
    <source>
        <dbReference type="EMBL" id="EPE31501.1"/>
    </source>
</evidence>
<dbReference type="GO" id="GO:0000131">
    <property type="term" value="C:incipient cellular bud site"/>
    <property type="evidence" value="ECO:0007669"/>
    <property type="project" value="TreeGrafter"/>
</dbReference>
<dbReference type="Pfam" id="PF14479">
    <property type="entry name" value="HeLo"/>
    <property type="match status" value="1"/>
</dbReference>
<evidence type="ECO:0000259" key="2">
    <source>
        <dbReference type="PROSITE" id="PS50200"/>
    </source>
</evidence>
<dbReference type="GeneID" id="19471298"/>
<proteinExistence type="predicted"/>
<dbReference type="InterPro" id="IPR029071">
    <property type="entry name" value="Ubiquitin-like_domsf"/>
</dbReference>
<dbReference type="HOGENOM" id="CLU_524818_0_0_1"/>
<dbReference type="CDD" id="cd01786">
    <property type="entry name" value="RA_STE50"/>
    <property type="match status" value="1"/>
</dbReference>
<dbReference type="PROSITE" id="PS50200">
    <property type="entry name" value="RA"/>
    <property type="match status" value="1"/>
</dbReference>
<dbReference type="AlphaFoldDB" id="S3DHI6"/>
<dbReference type="Gene3D" id="3.10.20.90">
    <property type="entry name" value="Phosphatidylinositol 3-kinase Catalytic Subunit, Chain A, domain 1"/>
    <property type="match status" value="1"/>
</dbReference>
<dbReference type="RefSeq" id="XP_008081230.1">
    <property type="nucleotide sequence ID" value="XM_008083039.1"/>
</dbReference>
<dbReference type="InterPro" id="IPR039892">
    <property type="entry name" value="Spa2/Sph1"/>
</dbReference>
<dbReference type="GO" id="GO:0007124">
    <property type="term" value="P:pseudohyphal growth"/>
    <property type="evidence" value="ECO:0007669"/>
    <property type="project" value="TreeGrafter"/>
</dbReference>
<dbReference type="InterPro" id="IPR000159">
    <property type="entry name" value="RA_dom"/>
</dbReference>
<organism evidence="3 4">
    <name type="scientific">Glarea lozoyensis (strain ATCC 20868 / MF5171)</name>
    <dbReference type="NCBI Taxonomy" id="1116229"/>
    <lineage>
        <taxon>Eukaryota</taxon>
        <taxon>Fungi</taxon>
        <taxon>Dikarya</taxon>
        <taxon>Ascomycota</taxon>
        <taxon>Pezizomycotina</taxon>
        <taxon>Leotiomycetes</taxon>
        <taxon>Helotiales</taxon>
        <taxon>Helotiaceae</taxon>
        <taxon>Glarea</taxon>
    </lineage>
</organism>
<dbReference type="GO" id="GO:0005826">
    <property type="term" value="C:actomyosin contractile ring"/>
    <property type="evidence" value="ECO:0007669"/>
    <property type="project" value="TreeGrafter"/>
</dbReference>
<feature type="region of interest" description="Disordered" evidence="1">
    <location>
        <begin position="193"/>
        <end position="245"/>
    </location>
</feature>
<dbReference type="GO" id="GO:0007121">
    <property type="term" value="P:bipolar cellular bud site selection"/>
    <property type="evidence" value="ECO:0007669"/>
    <property type="project" value="TreeGrafter"/>
</dbReference>
<feature type="region of interest" description="Disordered" evidence="1">
    <location>
        <begin position="495"/>
        <end position="519"/>
    </location>
</feature>